<proteinExistence type="predicted"/>
<protein>
    <submittedName>
        <fullName evidence="2">Uncharacterized protein</fullName>
    </submittedName>
</protein>
<organism evidence="2 4">
    <name type="scientific">Flavobacterium gawalongense</name>
    <dbReference type="NCBI Taxonomy" id="2594432"/>
    <lineage>
        <taxon>Bacteria</taxon>
        <taxon>Pseudomonadati</taxon>
        <taxon>Bacteroidota</taxon>
        <taxon>Flavobacteriia</taxon>
        <taxon>Flavobacteriales</taxon>
        <taxon>Flavobacteriaceae</taxon>
        <taxon>Flavobacterium</taxon>
    </lineage>
</organism>
<dbReference type="AlphaFoldDB" id="A0A553BBX5"/>
<dbReference type="EMBL" id="VJZN01000039">
    <property type="protein sequence ID" value="TRX02539.1"/>
    <property type="molecule type" value="Genomic_DNA"/>
</dbReference>
<dbReference type="RefSeq" id="WP_143388742.1">
    <property type="nucleotide sequence ID" value="NZ_VJZL01000042.1"/>
</dbReference>
<dbReference type="Proteomes" id="UP000318669">
    <property type="component" value="Unassembled WGS sequence"/>
</dbReference>
<dbReference type="EMBL" id="VJZL01000042">
    <property type="protein sequence ID" value="TRX05752.1"/>
    <property type="molecule type" value="Genomic_DNA"/>
</dbReference>
<evidence type="ECO:0000313" key="3">
    <source>
        <dbReference type="Proteomes" id="UP000318528"/>
    </source>
</evidence>
<gene>
    <name evidence="2" type="ORF">FNW11_15745</name>
    <name evidence="1" type="ORF">FNW12_16130</name>
</gene>
<evidence type="ECO:0000313" key="2">
    <source>
        <dbReference type="EMBL" id="TRX05752.1"/>
    </source>
</evidence>
<comment type="caution">
    <text evidence="2">The sequence shown here is derived from an EMBL/GenBank/DDBJ whole genome shotgun (WGS) entry which is preliminary data.</text>
</comment>
<dbReference type="OrthoDB" id="7064118at2"/>
<accession>A0A553BBX5</accession>
<sequence length="203" mass="23037">MTSIITGDIINSRKLPSKIWIDGLKKLLNTKGKNPSEWEIYRGDEFQLEVINPEEALLTALQIKAYLKTLKLDARMSIGFGDKTYKAEKISESNGTAFVHSGELFETLKKQKTTLAINSGNPDFDTEMNLMLRLGLTFMDNWLVQSAEFVLTAIENKSLSQEEIGLKLGINQAAVSRRRKRAQFDLVTELDNHFRKKIKTINV</sequence>
<dbReference type="Proteomes" id="UP000318528">
    <property type="component" value="Unassembled WGS sequence"/>
</dbReference>
<evidence type="ECO:0000313" key="4">
    <source>
        <dbReference type="Proteomes" id="UP000318669"/>
    </source>
</evidence>
<name>A0A553BBX5_9FLAO</name>
<evidence type="ECO:0000313" key="1">
    <source>
        <dbReference type="EMBL" id="TRX02539.1"/>
    </source>
</evidence>
<reference evidence="3 4" key="1">
    <citation type="submission" date="2019-07" db="EMBL/GenBank/DDBJ databases">
        <title>Novel species of Flavobacterium.</title>
        <authorList>
            <person name="Liu Q."/>
            <person name="Xin Y.-H."/>
        </authorList>
    </citation>
    <scope>NUCLEOTIDE SEQUENCE [LARGE SCALE GENOMIC DNA]</scope>
    <source>
        <strain evidence="1 3">GSP39</strain>
        <strain evidence="2 4">GSR22</strain>
    </source>
</reference>
<keyword evidence="3" id="KW-1185">Reference proteome</keyword>